<comment type="caution">
    <text evidence="8">Lacks conserved residue(s) required for the propagation of feature annotation.</text>
</comment>
<evidence type="ECO:0000256" key="4">
    <source>
        <dbReference type="ARBA" id="ARBA00022655"/>
    </source>
</evidence>
<comment type="caution">
    <text evidence="9">The sequence shown here is derived from an EMBL/GenBank/DDBJ whole genome shotgun (WGS) entry which is preliminary data.</text>
</comment>
<keyword evidence="10" id="KW-1185">Reference proteome</keyword>
<comment type="function">
    <text evidence="8">Catalyzes the condensation of pantoate with beta-alanine in an ATP-dependent reaction via a pantoyl-adenylate intermediate.</text>
</comment>
<evidence type="ECO:0000313" key="9">
    <source>
        <dbReference type="EMBL" id="GAA0754324.1"/>
    </source>
</evidence>
<evidence type="ECO:0000256" key="8">
    <source>
        <dbReference type="HAMAP-Rule" id="MF_00158"/>
    </source>
</evidence>
<evidence type="ECO:0000256" key="5">
    <source>
        <dbReference type="ARBA" id="ARBA00022741"/>
    </source>
</evidence>
<dbReference type="Proteomes" id="UP001500185">
    <property type="component" value="Unassembled WGS sequence"/>
</dbReference>
<dbReference type="NCBIfam" id="TIGR00018">
    <property type="entry name" value="panC"/>
    <property type="match status" value="1"/>
</dbReference>
<dbReference type="Gene3D" id="3.40.50.620">
    <property type="entry name" value="HUPs"/>
    <property type="match status" value="1"/>
</dbReference>
<dbReference type="EMBL" id="BAAAGG010000005">
    <property type="protein sequence ID" value="GAA0754324.1"/>
    <property type="molecule type" value="Genomic_DNA"/>
</dbReference>
<dbReference type="InterPro" id="IPR003721">
    <property type="entry name" value="Pantoate_ligase"/>
</dbReference>
<name>A0ABN1K4B6_9FLAO</name>
<feature type="active site" description="Proton donor" evidence="8">
    <location>
        <position position="36"/>
    </location>
</feature>
<keyword evidence="5 8" id="KW-0547">Nucleotide-binding</keyword>
<dbReference type="GO" id="GO:0016874">
    <property type="term" value="F:ligase activity"/>
    <property type="evidence" value="ECO:0007669"/>
    <property type="project" value="UniProtKB-KW"/>
</dbReference>
<comment type="catalytic activity">
    <reaction evidence="7 8">
        <text>(R)-pantoate + beta-alanine + ATP = (R)-pantothenate + AMP + diphosphate + H(+)</text>
        <dbReference type="Rhea" id="RHEA:10912"/>
        <dbReference type="ChEBI" id="CHEBI:15378"/>
        <dbReference type="ChEBI" id="CHEBI:15980"/>
        <dbReference type="ChEBI" id="CHEBI:29032"/>
        <dbReference type="ChEBI" id="CHEBI:30616"/>
        <dbReference type="ChEBI" id="CHEBI:33019"/>
        <dbReference type="ChEBI" id="CHEBI:57966"/>
        <dbReference type="ChEBI" id="CHEBI:456215"/>
        <dbReference type="EC" id="6.3.2.1"/>
    </reaction>
</comment>
<evidence type="ECO:0000256" key="1">
    <source>
        <dbReference type="ARBA" id="ARBA00004990"/>
    </source>
</evidence>
<evidence type="ECO:0000256" key="2">
    <source>
        <dbReference type="ARBA" id="ARBA00009256"/>
    </source>
</evidence>
<sequence length="282" mass="32093">MVINSKTSLQEVLEIIKKEGKTVGLVPTMGALHDGHLSLINFAYSYCDTVVVSIFVNPTQFNNASDLEKYPRNVNNDAGFLKQHNSKTIIFTPDVSDIYNDKVEAESFDFGSYVDFMEGEFRVGHFDGVGSVLKRLFDIVKPDKAFFGEKDFQQLMVVKKLVKITDQDVEIIGCPTSRNEFGLAQSSRNFRLTDSELKVAELIYKALSKAKKMFDNNSIKEIENEIVNMFKDEPAFELEYFSIVKENDLIPTKIKEPKQNYRAFIAAFLGEVRLIDNMALNY</sequence>
<keyword evidence="8" id="KW-0963">Cytoplasm</keyword>
<comment type="subunit">
    <text evidence="8">Homodimer.</text>
</comment>
<protein>
    <recommendedName>
        <fullName evidence="8">Pantothenate synthetase</fullName>
        <shortName evidence="8">PS</shortName>
        <ecNumber evidence="8">6.3.2.1</ecNumber>
    </recommendedName>
    <alternativeName>
        <fullName evidence="8">Pantoate--beta-alanine ligase</fullName>
    </alternativeName>
    <alternativeName>
        <fullName evidence="8">Pantoate-activating enzyme</fullName>
    </alternativeName>
</protein>
<organism evidence="9 10">
    <name type="scientific">Psychroflexus lacisalsi</name>
    <dbReference type="NCBI Taxonomy" id="503928"/>
    <lineage>
        <taxon>Bacteria</taxon>
        <taxon>Pseudomonadati</taxon>
        <taxon>Bacteroidota</taxon>
        <taxon>Flavobacteriia</taxon>
        <taxon>Flavobacteriales</taxon>
        <taxon>Flavobacteriaceae</taxon>
        <taxon>Psychroflexus</taxon>
    </lineage>
</organism>
<dbReference type="RefSeq" id="WP_224453329.1">
    <property type="nucleotide sequence ID" value="NZ_BAAAGG010000005.1"/>
</dbReference>
<feature type="binding site" evidence="8">
    <location>
        <begin position="148"/>
        <end position="151"/>
    </location>
    <ligand>
        <name>ATP</name>
        <dbReference type="ChEBI" id="CHEBI:30616"/>
    </ligand>
</feature>
<dbReference type="HAMAP" id="MF_00158">
    <property type="entry name" value="PanC"/>
    <property type="match status" value="1"/>
</dbReference>
<evidence type="ECO:0000256" key="3">
    <source>
        <dbReference type="ARBA" id="ARBA00022598"/>
    </source>
</evidence>
<dbReference type="InterPro" id="IPR014729">
    <property type="entry name" value="Rossmann-like_a/b/a_fold"/>
</dbReference>
<proteinExistence type="inferred from homology"/>
<accession>A0ABN1K4B6</accession>
<comment type="pathway">
    <text evidence="1 8">Cofactor biosynthesis; (R)-pantothenate biosynthesis; (R)-pantothenate from (R)-pantoate and beta-alanine: step 1/1.</text>
</comment>
<keyword evidence="3 8" id="KW-0436">Ligase</keyword>
<evidence type="ECO:0000256" key="6">
    <source>
        <dbReference type="ARBA" id="ARBA00022840"/>
    </source>
</evidence>
<keyword evidence="6 8" id="KW-0067">ATP-binding</keyword>
<dbReference type="SUPFAM" id="SSF52374">
    <property type="entry name" value="Nucleotidylyl transferase"/>
    <property type="match status" value="1"/>
</dbReference>
<dbReference type="Gene3D" id="3.30.1300.10">
    <property type="entry name" value="Pantoate-beta-alanine ligase, C-terminal domain"/>
    <property type="match status" value="1"/>
</dbReference>
<dbReference type="PANTHER" id="PTHR21299:SF1">
    <property type="entry name" value="PANTOATE--BETA-ALANINE LIGASE"/>
    <property type="match status" value="1"/>
</dbReference>
<feature type="binding site" evidence="8">
    <location>
        <begin position="185"/>
        <end position="188"/>
    </location>
    <ligand>
        <name>ATP</name>
        <dbReference type="ChEBI" id="CHEBI:30616"/>
    </ligand>
</feature>
<feature type="binding site" evidence="8">
    <location>
        <begin position="29"/>
        <end position="36"/>
    </location>
    <ligand>
        <name>ATP</name>
        <dbReference type="ChEBI" id="CHEBI:30616"/>
    </ligand>
</feature>
<evidence type="ECO:0000313" key="10">
    <source>
        <dbReference type="Proteomes" id="UP001500185"/>
    </source>
</evidence>
<feature type="binding site" evidence="8">
    <location>
        <position position="60"/>
    </location>
    <ligand>
        <name>beta-alanine</name>
        <dbReference type="ChEBI" id="CHEBI:57966"/>
    </ligand>
</feature>
<keyword evidence="4 8" id="KW-0566">Pantothenate biosynthesis</keyword>
<feature type="binding site" evidence="8">
    <location>
        <position position="60"/>
    </location>
    <ligand>
        <name>(R)-pantoate</name>
        <dbReference type="ChEBI" id="CHEBI:15980"/>
    </ligand>
</feature>
<reference evidence="9 10" key="1">
    <citation type="journal article" date="2019" name="Int. J. Syst. Evol. Microbiol.">
        <title>The Global Catalogue of Microorganisms (GCM) 10K type strain sequencing project: providing services to taxonomists for standard genome sequencing and annotation.</title>
        <authorList>
            <consortium name="The Broad Institute Genomics Platform"/>
            <consortium name="The Broad Institute Genome Sequencing Center for Infectious Disease"/>
            <person name="Wu L."/>
            <person name="Ma J."/>
        </authorList>
    </citation>
    <scope>NUCLEOTIDE SEQUENCE [LARGE SCALE GENOMIC DNA]</scope>
    <source>
        <strain evidence="9 10">JCM 16231</strain>
    </source>
</reference>
<comment type="similarity">
    <text evidence="2 8">Belongs to the pantothenate synthetase family.</text>
</comment>
<evidence type="ECO:0000256" key="7">
    <source>
        <dbReference type="ARBA" id="ARBA00048258"/>
    </source>
</evidence>
<dbReference type="Pfam" id="PF02569">
    <property type="entry name" value="Pantoate_ligase"/>
    <property type="match status" value="1"/>
</dbReference>
<comment type="subcellular location">
    <subcellularLocation>
        <location evidence="8">Cytoplasm</location>
    </subcellularLocation>
</comment>
<comment type="miscellaneous">
    <text evidence="8">The reaction proceeds by a bi uni uni bi ping pong mechanism.</text>
</comment>
<dbReference type="EC" id="6.3.2.1" evidence="8"/>
<feature type="binding site" evidence="8">
    <location>
        <position position="154"/>
    </location>
    <ligand>
        <name>(R)-pantoate</name>
        <dbReference type="ChEBI" id="CHEBI:15980"/>
    </ligand>
</feature>
<gene>
    <name evidence="8 9" type="primary">panC</name>
    <name evidence="9" type="ORF">GCM10009433_07820</name>
</gene>
<dbReference type="PANTHER" id="PTHR21299">
    <property type="entry name" value="CYTIDYLATE KINASE/PANTOATE-BETA-ALANINE LIGASE"/>
    <property type="match status" value="1"/>
</dbReference>
<dbReference type="InterPro" id="IPR042176">
    <property type="entry name" value="Pantoate_ligase_C"/>
</dbReference>